<protein>
    <recommendedName>
        <fullName evidence="2">FHA domain-containing protein</fullName>
    </recommendedName>
</protein>
<evidence type="ECO:0000259" key="2">
    <source>
        <dbReference type="PROSITE" id="PS50006"/>
    </source>
</evidence>
<name>D3QBV1_STANL</name>
<dbReference type="InterPro" id="IPR000253">
    <property type="entry name" value="FHA_dom"/>
</dbReference>
<sequence length="265" mass="29119">MTEQEFRPRFLPSSMRSLASEVPPAPPGSIFVLAATGGFASPPRKFTIHFGRNAEDVHVPVGVDDTHVSRQHGKLICHGKEWWLRNDGKLPIRLPGEAMLLSGYSLPLEPGYTPVFIGTSKRKSHLLEIQVTGSGQHYATGAPNVATAPPITYDFDHVERLVLTALAQRYLRGERYPQPVSWNQVADDLNRAAPERQWTSKGVAHRVSVIRERLAGGENPIPGILREDGVGEPVGNTLNHNLIQVLLETANLLPMDLELLGEDLG</sequence>
<dbReference type="EMBL" id="CP001778">
    <property type="protein sequence ID" value="ADD44840.1"/>
    <property type="molecule type" value="Genomic_DNA"/>
</dbReference>
<dbReference type="CDD" id="cd00060">
    <property type="entry name" value="FHA"/>
    <property type="match status" value="1"/>
</dbReference>
<dbReference type="HOGENOM" id="CLU_1132678_0_0_11"/>
<dbReference type="SUPFAM" id="SSF49879">
    <property type="entry name" value="SMAD/FHA domain"/>
    <property type="match status" value="1"/>
</dbReference>
<proteinExistence type="predicted"/>
<dbReference type="Proteomes" id="UP000000844">
    <property type="component" value="Chromosome"/>
</dbReference>
<dbReference type="eggNOG" id="COG1716">
    <property type="taxonomic scope" value="Bacteria"/>
</dbReference>
<accession>D3QBV1</accession>
<organism evidence="3 4">
    <name type="scientific">Stackebrandtia nassauensis (strain DSM 44728 / CIP 108903 / NRRL B-16338 / NBRC 102104 / LLR-40K-21)</name>
    <dbReference type="NCBI Taxonomy" id="446470"/>
    <lineage>
        <taxon>Bacteria</taxon>
        <taxon>Bacillati</taxon>
        <taxon>Actinomycetota</taxon>
        <taxon>Actinomycetes</taxon>
        <taxon>Glycomycetales</taxon>
        <taxon>Glycomycetaceae</taxon>
        <taxon>Stackebrandtia</taxon>
    </lineage>
</organism>
<dbReference type="InterPro" id="IPR008984">
    <property type="entry name" value="SMAD_FHA_dom_sf"/>
</dbReference>
<dbReference type="AlphaFoldDB" id="D3QBV1"/>
<keyword evidence="4" id="KW-1185">Reference proteome</keyword>
<gene>
    <name evidence="3" type="ordered locus">Snas_5205</name>
</gene>
<keyword evidence="1" id="KW-0597">Phosphoprotein</keyword>
<dbReference type="PROSITE" id="PS50006">
    <property type="entry name" value="FHA_DOMAIN"/>
    <property type="match status" value="1"/>
</dbReference>
<reference evidence="3 4" key="1">
    <citation type="journal article" date="2009" name="Stand. Genomic Sci.">
        <title>Complete genome sequence of Stackebrandtia nassauensis type strain (LLR-40K-21).</title>
        <authorList>
            <person name="Munk C."/>
            <person name="Lapidus A."/>
            <person name="Copeland A."/>
            <person name="Jando M."/>
            <person name="Mayilraj S."/>
            <person name="Glavina Del Rio T."/>
            <person name="Nolan M."/>
            <person name="Chen F."/>
            <person name="Lucas S."/>
            <person name="Tice H."/>
            <person name="Cheng J.F."/>
            <person name="Han C."/>
            <person name="Detter J.C."/>
            <person name="Bruce D."/>
            <person name="Goodwin L."/>
            <person name="Chain P."/>
            <person name="Pitluck S."/>
            <person name="Goker M."/>
            <person name="Ovchinikova G."/>
            <person name="Pati A."/>
            <person name="Ivanova N."/>
            <person name="Mavromatis K."/>
            <person name="Chen A."/>
            <person name="Palaniappan K."/>
            <person name="Land M."/>
            <person name="Hauser L."/>
            <person name="Chang Y.J."/>
            <person name="Jeffries C.D."/>
            <person name="Bristow J."/>
            <person name="Eisen J.A."/>
            <person name="Markowitz V."/>
            <person name="Hugenholtz P."/>
            <person name="Kyrpides N.C."/>
            <person name="Klenk H.P."/>
        </authorList>
    </citation>
    <scope>NUCLEOTIDE SEQUENCE [LARGE SCALE GENOMIC DNA]</scope>
    <source>
        <strain evidence="4">DSM 44728 / CIP 108903 / NRRL B-16338 / NBRC 102104 / LLR-40K-21</strain>
    </source>
</reference>
<evidence type="ECO:0000256" key="1">
    <source>
        <dbReference type="ARBA" id="ARBA00022553"/>
    </source>
</evidence>
<dbReference type="KEGG" id="sna:Snas_5205"/>
<evidence type="ECO:0000313" key="4">
    <source>
        <dbReference type="Proteomes" id="UP000000844"/>
    </source>
</evidence>
<feature type="domain" description="FHA" evidence="2">
    <location>
        <begin position="48"/>
        <end position="99"/>
    </location>
</feature>
<dbReference type="RefSeq" id="WP_013020411.1">
    <property type="nucleotide sequence ID" value="NC_013947.1"/>
</dbReference>
<evidence type="ECO:0000313" key="3">
    <source>
        <dbReference type="EMBL" id="ADD44840.1"/>
    </source>
</evidence>
<dbReference type="STRING" id="446470.Snas_5205"/>